<feature type="compositionally biased region" description="Basic and acidic residues" evidence="1">
    <location>
        <begin position="764"/>
        <end position="783"/>
    </location>
</feature>
<keyword evidence="3" id="KW-1185">Reference proteome</keyword>
<feature type="compositionally biased region" description="Basic residues" evidence="1">
    <location>
        <begin position="78"/>
        <end position="88"/>
    </location>
</feature>
<feature type="compositionally biased region" description="Basic residues" evidence="1">
    <location>
        <begin position="56"/>
        <end position="69"/>
    </location>
</feature>
<feature type="compositionally biased region" description="Polar residues" evidence="1">
    <location>
        <begin position="249"/>
        <end position="264"/>
    </location>
</feature>
<feature type="compositionally biased region" description="Polar residues" evidence="1">
    <location>
        <begin position="840"/>
        <end position="852"/>
    </location>
</feature>
<accession>A0A9N9M288</accession>
<feature type="region of interest" description="Disordered" evidence="1">
    <location>
        <begin position="240"/>
        <end position="265"/>
    </location>
</feature>
<feature type="region of interest" description="Disordered" evidence="1">
    <location>
        <begin position="111"/>
        <end position="208"/>
    </location>
</feature>
<proteinExistence type="predicted"/>
<comment type="caution">
    <text evidence="2">The sequence shown here is derived from an EMBL/GenBank/DDBJ whole genome shotgun (WGS) entry which is preliminary data.</text>
</comment>
<feature type="compositionally biased region" description="Polar residues" evidence="1">
    <location>
        <begin position="113"/>
        <end position="135"/>
    </location>
</feature>
<feature type="region of interest" description="Disordered" evidence="1">
    <location>
        <begin position="984"/>
        <end position="1017"/>
    </location>
</feature>
<feature type="compositionally biased region" description="Basic and acidic residues" evidence="1">
    <location>
        <begin position="535"/>
        <end position="545"/>
    </location>
</feature>
<dbReference type="Proteomes" id="UP000701801">
    <property type="component" value="Unassembled WGS sequence"/>
</dbReference>
<feature type="region of interest" description="Disordered" evidence="1">
    <location>
        <begin position="39"/>
        <end position="91"/>
    </location>
</feature>
<dbReference type="EMBL" id="CAJVRM010000695">
    <property type="protein sequence ID" value="CAG8982871.1"/>
    <property type="molecule type" value="Genomic_DNA"/>
</dbReference>
<feature type="compositionally biased region" description="Polar residues" evidence="1">
    <location>
        <begin position="893"/>
        <end position="915"/>
    </location>
</feature>
<feature type="region of interest" description="Disordered" evidence="1">
    <location>
        <begin position="743"/>
        <end position="783"/>
    </location>
</feature>
<feature type="compositionally biased region" description="Basic and acidic residues" evidence="1">
    <location>
        <begin position="652"/>
        <end position="673"/>
    </location>
</feature>
<sequence>MPSFNIHWRGCPHRHLPRIPSTSIRRASLASQSVAQTAAEDVMRSPLDPVLQQERRKQRSKVRSRRSRSSRCSATTLSRRRVSHRTNRNTHSFEKQLSRIYLNRARTHDLSFRASTRGQGKNSQEDVPTGSSNDTVLHVVRNDGARSSVRASKTKTGNSSNIYSMMHIAEGSGYWTSNKPTPRSRRSQGSNKKKNTEGKPTGEYAHTGPVEIENAQKEIPQRQNEWCRSYDPRIDPHCFTDGGDEREQSMPTPVNNPTQATCKNPETEDALWETIDSTRFTQDNDTSSPSITSVVPSLLSTSPFRTGSEAKRLTKFTKELELHYTAVQSLPKQSLLFSPSATTVSADTVGPLVPFHAEFQSAGLAVTSKEQRRLTGQKPTTYNKNSDCLSTVADRRPVQCYGHDGQRSFASGTTGTTVLGFTPPHEKTYGRPGQSRARGSSTGSAFTAVGFTPPHEKMETAPKALPTSVVRLPRLWLDNEEKSPKAPLSPAKVSVASAIKYQEPGGTYQAPPTEYVSRPSTDKRWNYVKNNTAPSERDPIKDAPRRTVTTQTDPLEVNYRQVATQTTVSDLNKQRRDEAKSENQDTLTNRAKRSNTFPSKATKCDETCNRGESKAVELPGWIRSRLPWEHKIKAPQTTQEHTTGPKIVYPESQEKTSERPNARPENRSLDLRPDMTQNGQISSEQQLGTESSKARCAGCGVQIDEDVESMDGQAEPSSSREPLCPQCTPSVYTAYVAPPKRAQYSEARQSEKLTAQDPVLKTAGADKNKPPEKVPEPEDNYEKGDGGIWTHIKNAEHSLADCTKMIPVVDPVKKPSKPRKWSCASTSPDEGGENMEYFLPSNSKAQPQSYSGRTEIKSKHLAPRNQTSGTRHYSSDTKNHRQHPAHFKAGTQKLPSSSVESRGKSHQSNKPSNEQVFHGLQVATAAACDEDLDKWISEINGSGVRHFLADLSKFEPLGVNTLASVARKAAKQRKEQVRVWEKVREGRLKNNTTDSQDKEVKKYRTRKTENEIDEKADERSGDWLVDDLGVRQR</sequence>
<name>A0A9N9M288_9HELO</name>
<gene>
    <name evidence="2" type="ORF">HYALB_00002887</name>
</gene>
<reference evidence="2" key="1">
    <citation type="submission" date="2021-07" db="EMBL/GenBank/DDBJ databases">
        <authorList>
            <person name="Durling M."/>
        </authorList>
    </citation>
    <scope>NUCLEOTIDE SEQUENCE</scope>
</reference>
<feature type="region of interest" description="Disordered" evidence="1">
    <location>
        <begin position="527"/>
        <end position="608"/>
    </location>
</feature>
<feature type="compositionally biased region" description="Polar residues" evidence="1">
    <location>
        <begin position="584"/>
        <end position="599"/>
    </location>
</feature>
<feature type="region of interest" description="Disordered" evidence="1">
    <location>
        <begin position="810"/>
        <end position="915"/>
    </location>
</feature>
<feature type="compositionally biased region" description="Basic and acidic residues" evidence="1">
    <location>
        <begin position="572"/>
        <end position="583"/>
    </location>
</feature>
<organism evidence="2 3">
    <name type="scientific">Hymenoscyphus albidus</name>
    <dbReference type="NCBI Taxonomy" id="595503"/>
    <lineage>
        <taxon>Eukaryota</taxon>
        <taxon>Fungi</taxon>
        <taxon>Dikarya</taxon>
        <taxon>Ascomycota</taxon>
        <taxon>Pezizomycotina</taxon>
        <taxon>Leotiomycetes</taxon>
        <taxon>Helotiales</taxon>
        <taxon>Helotiaceae</taxon>
        <taxon>Hymenoscyphus</taxon>
    </lineage>
</organism>
<feature type="compositionally biased region" description="Polar residues" evidence="1">
    <location>
        <begin position="149"/>
        <end position="163"/>
    </location>
</feature>
<dbReference type="AlphaFoldDB" id="A0A9N9M288"/>
<feature type="region of interest" description="Disordered" evidence="1">
    <location>
        <begin position="412"/>
        <end position="461"/>
    </location>
</feature>
<protein>
    <submittedName>
        <fullName evidence="2">Uncharacterized protein</fullName>
    </submittedName>
</protein>
<evidence type="ECO:0000313" key="2">
    <source>
        <dbReference type="EMBL" id="CAG8982871.1"/>
    </source>
</evidence>
<feature type="compositionally biased region" description="Basic and acidic residues" evidence="1">
    <location>
        <begin position="995"/>
        <end position="1010"/>
    </location>
</feature>
<feature type="compositionally biased region" description="Polar residues" evidence="1">
    <location>
        <begin position="561"/>
        <end position="571"/>
    </location>
</feature>
<feature type="region of interest" description="Disordered" evidence="1">
    <location>
        <begin position="633"/>
        <end position="694"/>
    </location>
</feature>
<evidence type="ECO:0000313" key="3">
    <source>
        <dbReference type="Proteomes" id="UP000701801"/>
    </source>
</evidence>
<feature type="compositionally biased region" description="Polar residues" evidence="1">
    <location>
        <begin position="675"/>
        <end position="691"/>
    </location>
</feature>
<evidence type="ECO:0000256" key="1">
    <source>
        <dbReference type="SAM" id="MobiDB-lite"/>
    </source>
</evidence>
<dbReference type="OrthoDB" id="3554803at2759"/>